<evidence type="ECO:0000256" key="1">
    <source>
        <dbReference type="SAM" id="SignalP"/>
    </source>
</evidence>
<feature type="signal peptide" evidence="1">
    <location>
        <begin position="1"/>
        <end position="20"/>
    </location>
</feature>
<dbReference type="RefSeq" id="WP_177101342.1">
    <property type="nucleotide sequence ID" value="NZ_JACAQA010000011.1"/>
</dbReference>
<proteinExistence type="predicted"/>
<dbReference type="EMBL" id="JACAQA010000011">
    <property type="protein sequence ID" value="NWB86538.1"/>
    <property type="molecule type" value="Genomic_DNA"/>
</dbReference>
<evidence type="ECO:0000313" key="2">
    <source>
        <dbReference type="EMBL" id="NWB86538.1"/>
    </source>
</evidence>
<dbReference type="Proteomes" id="UP000522864">
    <property type="component" value="Unassembled WGS sequence"/>
</dbReference>
<dbReference type="Pfam" id="PF12266">
    <property type="entry name" value="DUF3613"/>
    <property type="match status" value="1"/>
</dbReference>
<comment type="caution">
    <text evidence="2">The sequence shown here is derived from an EMBL/GenBank/DDBJ whole genome shotgun (WGS) entry which is preliminary data.</text>
</comment>
<sequence length="88" mass="9892">MKPYKLCGVGCLLLSLAVQAVEQRPSSPYQKETENWLQLQVAGKQQSSTPQVATPSEREQSLQRWLDSYKHPIPEFFKQDAGGSLKSN</sequence>
<evidence type="ECO:0000313" key="3">
    <source>
        <dbReference type="Proteomes" id="UP000522864"/>
    </source>
</evidence>
<accession>A0A7Y8BSP2</accession>
<reference evidence="2 3" key="1">
    <citation type="submission" date="2020-04" db="EMBL/GenBank/DDBJ databases">
        <title>Molecular characterization of pseudomonads from Agaricus bisporus reveal novel blotch 2 pathogens in Western Europe.</title>
        <authorList>
            <person name="Taparia T."/>
            <person name="Krijger M."/>
            <person name="Haynes E."/>
            <person name="Elpinstone J.G."/>
            <person name="Noble R."/>
            <person name="Van Der Wolf J."/>
        </authorList>
    </citation>
    <scope>NUCLEOTIDE SEQUENCE [LARGE SCALE GENOMIC DNA]</scope>
    <source>
        <strain evidence="2 3">G9001</strain>
    </source>
</reference>
<organism evidence="2 3">
    <name type="scientific">Pseudomonas gingeri</name>
    <dbReference type="NCBI Taxonomy" id="117681"/>
    <lineage>
        <taxon>Bacteria</taxon>
        <taxon>Pseudomonadati</taxon>
        <taxon>Pseudomonadota</taxon>
        <taxon>Gammaproteobacteria</taxon>
        <taxon>Pseudomonadales</taxon>
        <taxon>Pseudomonadaceae</taxon>
        <taxon>Pseudomonas</taxon>
    </lineage>
</organism>
<dbReference type="InterPro" id="IPR022053">
    <property type="entry name" value="DUF3613"/>
</dbReference>
<keyword evidence="1" id="KW-0732">Signal</keyword>
<feature type="chain" id="PRO_5030520364" evidence="1">
    <location>
        <begin position="21"/>
        <end position="88"/>
    </location>
</feature>
<name>A0A7Y8BSP2_9PSED</name>
<protein>
    <submittedName>
        <fullName evidence="2">DUF3613 domain-containing protein</fullName>
    </submittedName>
</protein>
<dbReference type="AlphaFoldDB" id="A0A7Y8BSP2"/>
<gene>
    <name evidence="2" type="ORF">HX830_16815</name>
</gene>